<dbReference type="Pfam" id="PF02567">
    <property type="entry name" value="PhzC-PhzF"/>
    <property type="match status" value="1"/>
</dbReference>
<dbReference type="PANTHER" id="PTHR13774:SF17">
    <property type="entry name" value="PHENAZINE BIOSYNTHESIS-LIKE DOMAIN-CONTAINING PROTEIN"/>
    <property type="match status" value="1"/>
</dbReference>
<dbReference type="GO" id="GO:0005737">
    <property type="term" value="C:cytoplasm"/>
    <property type="evidence" value="ECO:0007669"/>
    <property type="project" value="TreeGrafter"/>
</dbReference>
<dbReference type="NCBIfam" id="TIGR00654">
    <property type="entry name" value="PhzF_family"/>
    <property type="match status" value="1"/>
</dbReference>
<protein>
    <recommendedName>
        <fullName evidence="5">Phenazine biosynthesis-like domain-containing protein</fullName>
    </recommendedName>
</protein>
<name>A0A7S3PCP2_9STRA</name>
<evidence type="ECO:0000313" key="4">
    <source>
        <dbReference type="EMBL" id="CAE0436014.1"/>
    </source>
</evidence>
<sequence length="337" mass="38300">MYSRSKFLQKTCPTYFDKVKYFTGRAFCYKEEKPSQSSGNHAAVCLLYSRMDDGDLLKLAKHFNMSETAYISGIESDLLEPKGDIFLSENRFRLRWFTPTVEVPLCGHATVVSAKALYEYGNKHTEFEFETQSGDLIATIDSEGNVSLDFPSNFPRQLFTQDSRAGVRFDPDIMVTIEDEQFQLYNDIATKTLPYHQYNNRELWYSPQTKKLVVYLPDAGEENLRKLDPDFSVLLASHDGSLVKGVIVTCLDKHGSFDFFSRYFAPWNGINEDPVTGSAHTVIGPMYAIKLKKLELRANQVSKTGGEMQIKLKDYSSFNATRIQLTGKACCDENGYL</sequence>
<evidence type="ECO:0000256" key="3">
    <source>
        <dbReference type="PIRSR" id="PIRSR016184-1"/>
    </source>
</evidence>
<keyword evidence="2" id="KW-0413">Isomerase</keyword>
<dbReference type="PANTHER" id="PTHR13774">
    <property type="entry name" value="PHENAZINE BIOSYNTHESIS PROTEIN"/>
    <property type="match status" value="1"/>
</dbReference>
<dbReference type="AlphaFoldDB" id="A0A7S3PCP2"/>
<evidence type="ECO:0000256" key="2">
    <source>
        <dbReference type="ARBA" id="ARBA00023235"/>
    </source>
</evidence>
<gene>
    <name evidence="4" type="ORF">ASTO00021_LOCUS6286</name>
</gene>
<organism evidence="4">
    <name type="scientific">Aplanochytrium stocchinoi</name>
    <dbReference type="NCBI Taxonomy" id="215587"/>
    <lineage>
        <taxon>Eukaryota</taxon>
        <taxon>Sar</taxon>
        <taxon>Stramenopiles</taxon>
        <taxon>Bigyra</taxon>
        <taxon>Labyrinthulomycetes</taxon>
        <taxon>Thraustochytrida</taxon>
        <taxon>Thraustochytriidae</taxon>
        <taxon>Aplanochytrium</taxon>
    </lineage>
</organism>
<dbReference type="EMBL" id="HBIN01008478">
    <property type="protein sequence ID" value="CAE0436014.1"/>
    <property type="molecule type" value="Transcribed_RNA"/>
</dbReference>
<evidence type="ECO:0008006" key="5">
    <source>
        <dbReference type="Google" id="ProtNLM"/>
    </source>
</evidence>
<evidence type="ECO:0000256" key="1">
    <source>
        <dbReference type="ARBA" id="ARBA00008270"/>
    </source>
</evidence>
<dbReference type="Gene3D" id="3.10.310.10">
    <property type="entry name" value="Diaminopimelate Epimerase, Chain A, domain 1"/>
    <property type="match status" value="2"/>
</dbReference>
<dbReference type="InterPro" id="IPR003719">
    <property type="entry name" value="Phenazine_PhzF-like"/>
</dbReference>
<accession>A0A7S3PCP2</accession>
<reference evidence="4" key="1">
    <citation type="submission" date="2021-01" db="EMBL/GenBank/DDBJ databases">
        <authorList>
            <person name="Corre E."/>
            <person name="Pelletier E."/>
            <person name="Niang G."/>
            <person name="Scheremetjew M."/>
            <person name="Finn R."/>
            <person name="Kale V."/>
            <person name="Holt S."/>
            <person name="Cochrane G."/>
            <person name="Meng A."/>
            <person name="Brown T."/>
            <person name="Cohen L."/>
        </authorList>
    </citation>
    <scope>NUCLEOTIDE SEQUENCE</scope>
    <source>
        <strain evidence="4">GSBS06</strain>
    </source>
</reference>
<dbReference type="SUPFAM" id="SSF54506">
    <property type="entry name" value="Diaminopimelate epimerase-like"/>
    <property type="match status" value="1"/>
</dbReference>
<dbReference type="PIRSF" id="PIRSF016184">
    <property type="entry name" value="PhzC_PhzF"/>
    <property type="match status" value="1"/>
</dbReference>
<dbReference type="GO" id="GO:0016853">
    <property type="term" value="F:isomerase activity"/>
    <property type="evidence" value="ECO:0007669"/>
    <property type="project" value="UniProtKB-KW"/>
</dbReference>
<comment type="similarity">
    <text evidence="1">Belongs to the PhzF family.</text>
</comment>
<feature type="active site" evidence="3">
    <location>
        <position position="67"/>
    </location>
</feature>
<proteinExistence type="inferred from homology"/>